<evidence type="ECO:0000313" key="4">
    <source>
        <dbReference type="EMBL" id="QGZ42775.1"/>
    </source>
</evidence>
<gene>
    <name evidence="4" type="ORF">GO485_29550</name>
    <name evidence="5" type="ORF">IP92_04645</name>
</gene>
<protein>
    <submittedName>
        <fullName evidence="5">MSHA biogenesis protein MshN</fullName>
    </submittedName>
    <submittedName>
        <fullName evidence="4">Tetratricopeptide repeat protein</fullName>
    </submittedName>
</protein>
<feature type="region of interest" description="Disordered" evidence="2">
    <location>
        <begin position="84"/>
        <end position="166"/>
    </location>
</feature>
<keyword evidence="3" id="KW-0812">Transmembrane</keyword>
<accession>A0A562PJE0</accession>
<feature type="repeat" description="TPR" evidence="1">
    <location>
        <begin position="267"/>
        <end position="300"/>
    </location>
</feature>
<reference evidence="4 7" key="3">
    <citation type="submission" date="2019-12" db="EMBL/GenBank/DDBJ databases">
        <title>Draft Genome Sequences of Six Type Strains of the Genus Massilia.</title>
        <authorList>
            <person name="Miess H."/>
            <person name="Frediansyah A."/>
            <person name="Goeker M."/>
            <person name="Gross H."/>
        </authorList>
    </citation>
    <scope>NUCLEOTIDE SEQUENCE [LARGE SCALE GENOMIC DNA]</scope>
    <source>
        <strain evidence="4 7">DSM 26639</strain>
    </source>
</reference>
<evidence type="ECO:0000256" key="3">
    <source>
        <dbReference type="SAM" id="Phobius"/>
    </source>
</evidence>
<keyword evidence="1" id="KW-0802">TPR repeat</keyword>
<feature type="repeat" description="TPR" evidence="1">
    <location>
        <begin position="167"/>
        <end position="200"/>
    </location>
</feature>
<reference evidence="5 6" key="1">
    <citation type="journal article" date="2015" name="Stand. Genomic Sci.">
        <title>Genomic Encyclopedia of Bacterial and Archaeal Type Strains, Phase III: the genomes of soil and plant-associated and newly described type strains.</title>
        <authorList>
            <person name="Whitman W.B."/>
            <person name="Woyke T."/>
            <person name="Klenk H.P."/>
            <person name="Zhou Y."/>
            <person name="Lilburn T.G."/>
            <person name="Beck B.J."/>
            <person name="De Vos P."/>
            <person name="Vandamme P."/>
            <person name="Eisen J.A."/>
            <person name="Garrity G."/>
            <person name="Hugenholtz P."/>
            <person name="Kyrpides N.C."/>
        </authorList>
    </citation>
    <scope>NUCLEOTIDE SEQUENCE [LARGE SCALE GENOMIC DNA]</scope>
    <source>
        <strain evidence="5 6">CGMCC 1.10685</strain>
    </source>
</reference>
<feature type="compositionally biased region" description="Pro residues" evidence="2">
    <location>
        <begin position="84"/>
        <end position="98"/>
    </location>
</feature>
<feature type="compositionally biased region" description="Low complexity" evidence="2">
    <location>
        <begin position="121"/>
        <end position="133"/>
    </location>
</feature>
<keyword evidence="3" id="KW-1133">Transmembrane helix</keyword>
<dbReference type="PROSITE" id="PS50005">
    <property type="entry name" value="TPR"/>
    <property type="match status" value="2"/>
</dbReference>
<feature type="compositionally biased region" description="Low complexity" evidence="2">
    <location>
        <begin position="99"/>
        <end position="111"/>
    </location>
</feature>
<evidence type="ECO:0000256" key="1">
    <source>
        <dbReference type="PROSITE-ProRule" id="PRU00339"/>
    </source>
</evidence>
<evidence type="ECO:0000313" key="5">
    <source>
        <dbReference type="EMBL" id="TWI44126.1"/>
    </source>
</evidence>
<dbReference type="RefSeq" id="WP_145879694.1">
    <property type="nucleotide sequence ID" value="NZ_CP046904.1"/>
</dbReference>
<dbReference type="Pfam" id="PF13432">
    <property type="entry name" value="TPR_16"/>
    <property type="match status" value="1"/>
</dbReference>
<keyword evidence="3" id="KW-0472">Membrane</keyword>
<dbReference type="EMBL" id="VLKW01000010">
    <property type="protein sequence ID" value="TWI44126.1"/>
    <property type="molecule type" value="Genomic_DNA"/>
</dbReference>
<organism evidence="5 6">
    <name type="scientific">Pseudoduganella flava</name>
    <dbReference type="NCBI Taxonomy" id="871742"/>
    <lineage>
        <taxon>Bacteria</taxon>
        <taxon>Pseudomonadati</taxon>
        <taxon>Pseudomonadota</taxon>
        <taxon>Betaproteobacteria</taxon>
        <taxon>Burkholderiales</taxon>
        <taxon>Oxalobacteraceae</taxon>
        <taxon>Telluria group</taxon>
        <taxon>Pseudoduganella</taxon>
    </lineage>
</organism>
<proteinExistence type="predicted"/>
<dbReference type="InterPro" id="IPR011990">
    <property type="entry name" value="TPR-like_helical_dom_sf"/>
</dbReference>
<evidence type="ECO:0000256" key="2">
    <source>
        <dbReference type="SAM" id="MobiDB-lite"/>
    </source>
</evidence>
<dbReference type="AlphaFoldDB" id="A0A562PJE0"/>
<reference evidence="5" key="2">
    <citation type="submission" date="2019-07" db="EMBL/GenBank/DDBJ databases">
        <authorList>
            <person name="Whitman W."/>
            <person name="Huntemann M."/>
            <person name="Clum A."/>
            <person name="Pillay M."/>
            <person name="Palaniappan K."/>
            <person name="Varghese N."/>
            <person name="Mikhailova N."/>
            <person name="Stamatis D."/>
            <person name="Reddy T."/>
            <person name="Daum C."/>
            <person name="Shapiro N."/>
            <person name="Ivanova N."/>
            <person name="Kyrpides N."/>
            <person name="Woyke T."/>
        </authorList>
    </citation>
    <scope>NUCLEOTIDE SEQUENCE</scope>
    <source>
        <strain evidence="5">CGMCC 1.10685</strain>
    </source>
</reference>
<sequence length="348" mass="36192">MSLINKMLQDLDARGGAPRAATGDVRPVAPDRTARTARTAIAAGAGVGALIVAVGAGVWYYVNRTPAAPVPVVAAPPVAAPVPTPVPKSVPESPPAPAAPAADPTVAEAAPVPAPEPAPRAAPEAVPAEAAAPKPRRERKAAAEPRPAPVADAMPAQGVTTTPQQRAENAYRRGLAAVQDGRVQDAIAALEQAVQAEPRHEAARQTLVGLLIENGRVDDAIRQAALGLGINANQPQLAMVLARLQLEHGGPAVETLRRTLPHATDNAAYMAFLAGVLQKQRRYAEAAEQYEAALRLQPKSGVWWMGLGIARQGGQLPGARDAYLKAKAAGLTPELQEFVERKLAQLDS</sequence>
<name>A0A562PJE0_9BURK</name>
<dbReference type="EMBL" id="CP046904">
    <property type="protein sequence ID" value="QGZ42775.1"/>
    <property type="molecule type" value="Genomic_DNA"/>
</dbReference>
<dbReference type="Pfam" id="PF14559">
    <property type="entry name" value="TPR_19"/>
    <property type="match status" value="1"/>
</dbReference>
<dbReference type="OrthoDB" id="5406098at2"/>
<dbReference type="Proteomes" id="UP000437862">
    <property type="component" value="Chromosome"/>
</dbReference>
<dbReference type="SMART" id="SM00028">
    <property type="entry name" value="TPR"/>
    <property type="match status" value="2"/>
</dbReference>
<evidence type="ECO:0000313" key="6">
    <source>
        <dbReference type="Proteomes" id="UP000315112"/>
    </source>
</evidence>
<feature type="transmembrane region" description="Helical" evidence="3">
    <location>
        <begin position="40"/>
        <end position="62"/>
    </location>
</feature>
<dbReference type="SUPFAM" id="SSF48452">
    <property type="entry name" value="TPR-like"/>
    <property type="match status" value="1"/>
</dbReference>
<keyword evidence="7" id="KW-1185">Reference proteome</keyword>
<dbReference type="Proteomes" id="UP000315112">
    <property type="component" value="Unassembled WGS sequence"/>
</dbReference>
<dbReference type="InterPro" id="IPR019734">
    <property type="entry name" value="TPR_rpt"/>
</dbReference>
<dbReference type="Gene3D" id="1.25.40.10">
    <property type="entry name" value="Tetratricopeptide repeat domain"/>
    <property type="match status" value="2"/>
</dbReference>
<evidence type="ECO:0000313" key="7">
    <source>
        <dbReference type="Proteomes" id="UP000437862"/>
    </source>
</evidence>